<evidence type="ECO:0000313" key="1">
    <source>
        <dbReference type="EMBL" id="MBW87637.1"/>
    </source>
</evidence>
<reference evidence="1" key="1">
    <citation type="submission" date="2018-02" db="EMBL/GenBank/DDBJ databases">
        <title>Rhizophora mucronata_Transcriptome.</title>
        <authorList>
            <person name="Meera S.P."/>
            <person name="Sreeshan A."/>
            <person name="Augustine A."/>
        </authorList>
    </citation>
    <scope>NUCLEOTIDE SEQUENCE</scope>
    <source>
        <tissue evidence="1">Leaf</tissue>
    </source>
</reference>
<proteinExistence type="predicted"/>
<dbReference type="AlphaFoldDB" id="A0A2P2J2J1"/>
<accession>A0A2P2J2J1</accession>
<organism evidence="1">
    <name type="scientific">Rhizophora mucronata</name>
    <name type="common">Asiatic mangrove</name>
    <dbReference type="NCBI Taxonomy" id="61149"/>
    <lineage>
        <taxon>Eukaryota</taxon>
        <taxon>Viridiplantae</taxon>
        <taxon>Streptophyta</taxon>
        <taxon>Embryophyta</taxon>
        <taxon>Tracheophyta</taxon>
        <taxon>Spermatophyta</taxon>
        <taxon>Magnoliopsida</taxon>
        <taxon>eudicotyledons</taxon>
        <taxon>Gunneridae</taxon>
        <taxon>Pentapetalae</taxon>
        <taxon>rosids</taxon>
        <taxon>fabids</taxon>
        <taxon>Malpighiales</taxon>
        <taxon>Rhizophoraceae</taxon>
        <taxon>Rhizophora</taxon>
    </lineage>
</organism>
<dbReference type="EMBL" id="GGEC01007154">
    <property type="protein sequence ID" value="MBW87637.1"/>
    <property type="molecule type" value="Transcribed_RNA"/>
</dbReference>
<sequence>MRIETCLPSLCLFYKQSYNYQYCIRRNVRKERQR</sequence>
<name>A0A2P2J2J1_RHIMU</name>
<protein>
    <submittedName>
        <fullName evidence="1">Uncharacterized protein</fullName>
    </submittedName>
</protein>